<organism evidence="16 17">
    <name type="scientific">Biomphalaria pfeifferi</name>
    <name type="common">Bloodfluke planorb</name>
    <name type="synonym">Freshwater snail</name>
    <dbReference type="NCBI Taxonomy" id="112525"/>
    <lineage>
        <taxon>Eukaryota</taxon>
        <taxon>Metazoa</taxon>
        <taxon>Spiralia</taxon>
        <taxon>Lophotrochozoa</taxon>
        <taxon>Mollusca</taxon>
        <taxon>Gastropoda</taxon>
        <taxon>Heterobranchia</taxon>
        <taxon>Euthyneura</taxon>
        <taxon>Panpulmonata</taxon>
        <taxon>Hygrophila</taxon>
        <taxon>Lymnaeoidea</taxon>
        <taxon>Planorbidae</taxon>
        <taxon>Biomphalaria</taxon>
    </lineage>
</organism>
<keyword evidence="9 14" id="KW-0472">Membrane</keyword>
<feature type="non-terminal residue" evidence="16">
    <location>
        <position position="2327"/>
    </location>
</feature>
<dbReference type="InterPro" id="IPR019540">
    <property type="entry name" value="PtdIno-glycan_biosynth_class_S"/>
</dbReference>
<dbReference type="SUPFAM" id="SSF53448">
    <property type="entry name" value="Nucleotide-diphospho-sugar transferases"/>
    <property type="match status" value="1"/>
</dbReference>
<dbReference type="Pfam" id="PF23000">
    <property type="entry name" value="ChitinSynthase_IV_N"/>
    <property type="match status" value="1"/>
</dbReference>
<gene>
    <name evidence="16" type="ORF">Bpfe_013123</name>
</gene>
<evidence type="ECO:0000256" key="2">
    <source>
        <dbReference type="ARBA" id="ARBA00012543"/>
    </source>
</evidence>
<dbReference type="Pfam" id="PF03142">
    <property type="entry name" value="Chitin_synth_2"/>
    <property type="match status" value="1"/>
</dbReference>
<dbReference type="GO" id="GO:0005886">
    <property type="term" value="C:plasma membrane"/>
    <property type="evidence" value="ECO:0007669"/>
    <property type="project" value="UniProtKB-SubCell"/>
</dbReference>
<dbReference type="Gene3D" id="3.90.550.10">
    <property type="entry name" value="Spore Coat Polysaccharide Biosynthesis Protein SpsA, Chain A"/>
    <property type="match status" value="1"/>
</dbReference>
<feature type="transmembrane region" description="Helical" evidence="14">
    <location>
        <begin position="1038"/>
        <end position="1055"/>
    </location>
</feature>
<dbReference type="Pfam" id="PF10510">
    <property type="entry name" value="PIG-S"/>
    <property type="match status" value="1"/>
</dbReference>
<feature type="transmembrane region" description="Helical" evidence="14">
    <location>
        <begin position="971"/>
        <end position="988"/>
    </location>
</feature>
<proteinExistence type="inferred from homology"/>
<feature type="transmembrane region" description="Helical" evidence="14">
    <location>
        <begin position="936"/>
        <end position="959"/>
    </location>
</feature>
<sequence>SHASNNPGLNFIVCIPARDKSPLHLVDNNGVPIASNAFLSPRWGGIMIYNIDTVNSSSHQSSPVDVDMHRVMEVFVTQLRLLLNIHPQWMTKDLMVLNTGSSELHMWELSGWLRCRCVENVVTATSTLQSLAKLLEEIGNIVINDEIGKEVEAAVAAIEESQLLLKNGKLKEAFLASKAAFNASELAFFHPSLLELLYFPEDQKFAIYIPLFLPISIPVVTSTDRDLSSSPSALGPSFDSHLEILATKISRTEIKRQKMEEHFGRYSKENQFLTPPARFEEASKYSPSYLSSSASDNNFGIIISTSQSRESLSPPRRIYGPSSGRSPERIPSNTGIEFYTGYAIRGHARRSSYETVVYNPTSYNTLHGEHNGSSLSNKSTHARLNANVPLAKYGSVPLLDNLHNLTETSSRRLWRHSLSSNQQESDDLFLNKEPTGPDIQLKDVDLVHPKSKFGHQKEHISHPTEILSRGQYRDGNLHNKFNATLTNDSGHMTHRNEDVSTQPTSTNDSGQMTHRNEDVSTQATVTPSANMSKTDVRDKLNNIFSRQLGLHSSNKIPASHESPSTRTTDANHSLPQNPQGQNVENDFTTVRRRKPPVPLPHQAVTGDTGQEQRPTVPLPPQEHKHSVPSNLGYNVEGHQPPMPVLSGYNGEDHQTSVSSPPEYNIQGHQPVVQLPPGYNSQGHWPPVPISHQHLTGHNGQEHQPIVRVPQNDFSGFNGQVYNVPAPIPNQGLNVYNTNLSNSNNALTGGNVHPITTPTSQFPAGPNFETHTFQTPVPGYGFFYAPAFHGQMPTTQLVTSTVPFSNPVLQNIPVISFQPPQQVNNNVQDLNDVSESVPEVKNNIENKSSNMDDETLDDPDPDYQDSESGISYDLSINMSKKNQDDAISMAKTNDDNMCIEEEDMTWRPYDVFTVSERDTGDDNKVFKEILKAIRGSLYLIIVTIMLVGTVSSRVSLYLLASDINQVQTRSKAVVLIMFCMCGPMVYNWLNAFMKIMFGGKQWPSIKTFAVMLFFELVTTFGMCLLVFKILPSVDFFRGITITMAMFQIPAICQVMMLDKKLNVNFKPILKIVMSIIAMLLQIGAIIYIMIMNFVTSRKTITVLKNNSKEDKILDPLFHESVWELPVALILISFGWWENYVSSDWSLLGRVHIGFKHWRHILQETRETSYFLIGPFKIALVVILGKYLAGADFALPTWTKDTKMSPSEFHEMSYSLLYITLGAAILCTYLSGLACKLHMQKTAFALPLVLSPPASLVLVYLQCRYEFLPRHWHSGAWFCPDTSIENLIEPIAVAGTLWLSYCIIVSHIWFPKSERMAKIEKLFLTPHFNAIFPDFNLTLRRRRNDQELRATRFEHFTYVGDDAGDHLTPEGVAMEDTSVTPTIFVCATLWHETTREMTQLLKSLFRLDYSHCASQLAQAKFNIRDPDYFHMEIHIIFDDAFDIDLENNKFVPNTFVTQFISCMEDAARSVVKGFIIIPSPVKVVTPYGGRLIWTMPGQTQMIIHLKDKNKIRHRKRWSQVMYLYYLLGFRLLGSSANIDVEKEEKEEKAPKTHQPSVRNRKKKVNKIKKSNMPLKQLLMKVPPEHYEQLVETSENTFILTLDGDVDFRPDSVKLLIDRMKKNKKVGAVCGRIHPIGSGPMVWYQQFEYAIGHWLQKAAEHVFGCVLCCPGCFSLFRGSAVMDDNVLKMYTTKPTEARHFIQFEQGEDRWLCTLLLQQGHRIDYSAGADALTYAPETFNEFFNQRRRWSPSTLANMMDLLASWRETVRLNDNISRIYVLYQFVLMASSILAPSTVVLMITSSYHAVIGLSNWWAYILSILPVAIYTVVCLTTKTNTQIKVGAVLTAIYTVVMMIATVGTIISIATENFSSPNVVFITGLGVIFISAAVLHPQEIYCLVYGALYFLVVPSTFILLTIFYLCNLNNVSWGTREVPKKMTPEEEEALKKAEEERKKKKKSWNIFTMIGLMNIVNELREVIRNIWGLRNDLQQGQGQLDQTQPPKPAEPQKVINVEQPKPKKSKKEVTGYEPDPDNPFWIHLEEIGNGPVEMLDNSEEDFWKFLIKKYLYPIEENKEQKEKIAADLVAVRNNIVFIYIMLNFLWTVIALQLQNSEDALKDYYIVKKYEPMSLLFLVIFASVMVVQFVGMVMHRWGTFLHLMSSTRIDWFSGAHSEDDFARFVVQEIQKHQNLEPTPDYGEDEDEDDLSSLPTDVESAPDYDIDDDVVSTRESVRSSYNNQMVWPRDWNHRPSHPGHFPRLENILDHKLGRLQQQISHAGRSVKGNNNLQFNRPSHRGFNGWSHRDATMRQKFFQQNFQLPQAGNQDRLNQVRVI</sequence>
<feature type="transmembrane region" description="Helical" evidence="14">
    <location>
        <begin position="1210"/>
        <end position="1229"/>
    </location>
</feature>
<feature type="transmembrane region" description="Helical" evidence="14">
    <location>
        <begin position="1008"/>
        <end position="1026"/>
    </location>
</feature>
<evidence type="ECO:0000256" key="7">
    <source>
        <dbReference type="ARBA" id="ARBA00022989"/>
    </source>
</evidence>
<keyword evidence="4" id="KW-0328">Glycosyltransferase</keyword>
<feature type="compositionally biased region" description="Polar residues" evidence="13">
    <location>
        <begin position="479"/>
        <end position="490"/>
    </location>
</feature>
<evidence type="ECO:0000313" key="17">
    <source>
        <dbReference type="Proteomes" id="UP001233172"/>
    </source>
</evidence>
<feature type="transmembrane region" description="Helical" evidence="14">
    <location>
        <begin position="2125"/>
        <end position="2147"/>
    </location>
</feature>
<feature type="region of interest" description="Disordered" evidence="13">
    <location>
        <begin position="305"/>
        <end position="332"/>
    </location>
</feature>
<comment type="caution">
    <text evidence="16">The sequence shown here is derived from an EMBL/GenBank/DDBJ whole genome shotgun (WGS) entry which is preliminary data.</text>
</comment>
<dbReference type="EMBL" id="JASAOG010000055">
    <property type="protein sequence ID" value="KAK0057316.1"/>
    <property type="molecule type" value="Genomic_DNA"/>
</dbReference>
<feature type="transmembrane region" description="Helical" evidence="14">
    <location>
        <begin position="1241"/>
        <end position="1259"/>
    </location>
</feature>
<reference evidence="16" key="1">
    <citation type="journal article" date="2023" name="PLoS Negl. Trop. Dis.">
        <title>A genome sequence for Biomphalaria pfeifferi, the major vector snail for the human-infecting parasite Schistosoma mansoni.</title>
        <authorList>
            <person name="Bu L."/>
            <person name="Lu L."/>
            <person name="Laidemitt M.R."/>
            <person name="Zhang S.M."/>
            <person name="Mutuku M."/>
            <person name="Mkoji G."/>
            <person name="Steinauer M."/>
            <person name="Loker E.S."/>
        </authorList>
    </citation>
    <scope>NUCLEOTIDE SEQUENCE</scope>
    <source>
        <strain evidence="16">KasaAsao</strain>
    </source>
</reference>
<evidence type="ECO:0000256" key="3">
    <source>
        <dbReference type="ARBA" id="ARBA00022475"/>
    </source>
</evidence>
<keyword evidence="17" id="KW-1185">Reference proteome</keyword>
<feature type="transmembrane region" description="Helical" evidence="14">
    <location>
        <begin position="1893"/>
        <end position="1916"/>
    </location>
</feature>
<feature type="compositionally biased region" description="Acidic residues" evidence="13">
    <location>
        <begin position="850"/>
        <end position="862"/>
    </location>
</feature>
<dbReference type="GO" id="GO:0004100">
    <property type="term" value="F:chitin synthase activity"/>
    <property type="evidence" value="ECO:0007669"/>
    <property type="project" value="UniProtKB-EC"/>
</dbReference>
<evidence type="ECO:0000256" key="9">
    <source>
        <dbReference type="ARBA" id="ARBA00023136"/>
    </source>
</evidence>
<dbReference type="FunFam" id="3.90.550.10:FF:000139">
    <property type="entry name" value="Chitin synthase 8"/>
    <property type="match status" value="1"/>
</dbReference>
<keyword evidence="6 14" id="KW-0812">Transmembrane</keyword>
<evidence type="ECO:0000256" key="5">
    <source>
        <dbReference type="ARBA" id="ARBA00022679"/>
    </source>
</evidence>
<feature type="transmembrane region" description="Helical" evidence="14">
    <location>
        <begin position="1167"/>
        <end position="1187"/>
    </location>
</feature>
<feature type="transmembrane region" description="Helical" evidence="14">
    <location>
        <begin position="1775"/>
        <end position="1797"/>
    </location>
</feature>
<dbReference type="GO" id="GO:0016255">
    <property type="term" value="P:attachment of GPI anchor to protein"/>
    <property type="evidence" value="ECO:0007669"/>
    <property type="project" value="InterPro"/>
</dbReference>
<dbReference type="GO" id="GO:0006031">
    <property type="term" value="P:chitin biosynthetic process"/>
    <property type="evidence" value="ECO:0007669"/>
    <property type="project" value="TreeGrafter"/>
</dbReference>
<keyword evidence="8" id="KW-0175">Coiled coil</keyword>
<feature type="region of interest" description="Disordered" evidence="13">
    <location>
        <begin position="841"/>
        <end position="862"/>
    </location>
</feature>
<feature type="transmembrane region" description="Helical" evidence="14">
    <location>
        <begin position="1839"/>
        <end position="1861"/>
    </location>
</feature>
<feature type="transmembrane region" description="Helical" evidence="14">
    <location>
        <begin position="2087"/>
        <end position="2104"/>
    </location>
</feature>
<dbReference type="PANTHER" id="PTHR22914">
    <property type="entry name" value="CHITIN SYNTHASE"/>
    <property type="match status" value="1"/>
</dbReference>
<dbReference type="CDD" id="cd04190">
    <property type="entry name" value="Chitin_synth_C"/>
    <property type="match status" value="1"/>
</dbReference>
<evidence type="ECO:0000256" key="1">
    <source>
        <dbReference type="ARBA" id="ARBA00004651"/>
    </source>
</evidence>
<keyword evidence="7 14" id="KW-1133">Transmembrane helix</keyword>
<comment type="subcellular location">
    <subcellularLocation>
        <location evidence="1">Cell membrane</location>
        <topology evidence="1">Multi-pass membrane protein</topology>
    </subcellularLocation>
</comment>
<feature type="transmembrane region" description="Helical" evidence="14">
    <location>
        <begin position="1809"/>
        <end position="1827"/>
    </location>
</feature>
<feature type="compositionally biased region" description="Polar residues" evidence="13">
    <location>
        <begin position="549"/>
        <end position="588"/>
    </location>
</feature>
<dbReference type="GO" id="GO:0042765">
    <property type="term" value="C:GPI-anchor transamidase complex"/>
    <property type="evidence" value="ECO:0007669"/>
    <property type="project" value="InterPro"/>
</dbReference>
<dbReference type="InterPro" id="IPR029044">
    <property type="entry name" value="Nucleotide-diphossugar_trans"/>
</dbReference>
<dbReference type="EC" id="2.4.1.16" evidence="2"/>
<feature type="compositionally biased region" description="Polar residues" evidence="13">
    <location>
        <begin position="499"/>
        <end position="533"/>
    </location>
</feature>
<feature type="region of interest" description="Disordered" evidence="13">
    <location>
        <begin position="549"/>
        <end position="626"/>
    </location>
</feature>
<evidence type="ECO:0000256" key="13">
    <source>
        <dbReference type="SAM" id="MobiDB-lite"/>
    </source>
</evidence>
<feature type="domain" description="Chitin synthase chs-1/2 N-terminal putative transporter" evidence="15">
    <location>
        <begin position="926"/>
        <end position="1263"/>
    </location>
</feature>
<evidence type="ECO:0000256" key="12">
    <source>
        <dbReference type="ARBA" id="ARBA00048014"/>
    </source>
</evidence>
<dbReference type="Proteomes" id="UP001233172">
    <property type="component" value="Unassembled WGS sequence"/>
</dbReference>
<dbReference type="InterPro" id="IPR055120">
    <property type="entry name" value="Chs-1/2_IV_N"/>
</dbReference>
<evidence type="ECO:0000256" key="6">
    <source>
        <dbReference type="ARBA" id="ARBA00022692"/>
    </source>
</evidence>
<feature type="transmembrane region" description="Helical" evidence="14">
    <location>
        <begin position="1867"/>
        <end position="1886"/>
    </location>
</feature>
<feature type="region of interest" description="Disordered" evidence="13">
    <location>
        <begin position="2185"/>
        <end position="2208"/>
    </location>
</feature>
<protein>
    <recommendedName>
        <fullName evidence="2">chitin synthase</fullName>
        <ecNumber evidence="2">2.4.1.16</ecNumber>
    </recommendedName>
</protein>
<evidence type="ECO:0000256" key="8">
    <source>
        <dbReference type="ARBA" id="ARBA00023054"/>
    </source>
</evidence>
<dbReference type="PANTHER" id="PTHR22914:SF42">
    <property type="entry name" value="CHITIN SYNTHASE"/>
    <property type="match status" value="1"/>
</dbReference>
<feature type="region of interest" description="Disordered" evidence="13">
    <location>
        <begin position="475"/>
        <end position="537"/>
    </location>
</feature>
<keyword evidence="3" id="KW-1003">Cell membrane</keyword>
<keyword evidence="10" id="KW-0325">Glycoprotein</keyword>
<comment type="similarity">
    <text evidence="11">Belongs to the chitin synthase family. Class IV subfamily.</text>
</comment>
<feature type="transmembrane region" description="Helical" evidence="14">
    <location>
        <begin position="1067"/>
        <end position="1089"/>
    </location>
</feature>
<accession>A0AAD8BN01</accession>
<reference evidence="16" key="2">
    <citation type="submission" date="2023-04" db="EMBL/GenBank/DDBJ databases">
        <authorList>
            <person name="Bu L."/>
            <person name="Lu L."/>
            <person name="Laidemitt M.R."/>
            <person name="Zhang S.M."/>
            <person name="Mutuku M."/>
            <person name="Mkoji G."/>
            <person name="Steinauer M."/>
            <person name="Loker E.S."/>
        </authorList>
    </citation>
    <scope>NUCLEOTIDE SEQUENCE</scope>
    <source>
        <strain evidence="16">KasaAsao</strain>
        <tissue evidence="16">Whole Snail</tissue>
    </source>
</reference>
<evidence type="ECO:0000259" key="15">
    <source>
        <dbReference type="Pfam" id="PF23000"/>
    </source>
</evidence>
<evidence type="ECO:0000313" key="16">
    <source>
        <dbReference type="EMBL" id="KAK0057316.1"/>
    </source>
</evidence>
<feature type="region of interest" description="Disordered" evidence="13">
    <location>
        <begin position="1988"/>
        <end position="2023"/>
    </location>
</feature>
<dbReference type="InterPro" id="IPR004835">
    <property type="entry name" value="Chitin_synth"/>
</dbReference>
<name>A0AAD8BN01_BIOPF</name>
<evidence type="ECO:0000256" key="11">
    <source>
        <dbReference type="ARBA" id="ARBA00046329"/>
    </source>
</evidence>
<feature type="transmembrane region" description="Helical" evidence="14">
    <location>
        <begin position="1289"/>
        <end position="1308"/>
    </location>
</feature>
<feature type="compositionally biased region" description="Acidic residues" evidence="13">
    <location>
        <begin position="2191"/>
        <end position="2200"/>
    </location>
</feature>
<comment type="catalytic activity">
    <reaction evidence="12">
        <text>[(1-&gt;4)-N-acetyl-beta-D-glucosaminyl](n) + UDP-N-acetyl-alpha-D-glucosamine = [(1-&gt;4)-N-acetyl-beta-D-glucosaminyl](n+1) + UDP + H(+)</text>
        <dbReference type="Rhea" id="RHEA:16637"/>
        <dbReference type="Rhea" id="RHEA-COMP:9593"/>
        <dbReference type="Rhea" id="RHEA-COMP:9595"/>
        <dbReference type="ChEBI" id="CHEBI:15378"/>
        <dbReference type="ChEBI" id="CHEBI:17029"/>
        <dbReference type="ChEBI" id="CHEBI:57705"/>
        <dbReference type="ChEBI" id="CHEBI:58223"/>
        <dbReference type="EC" id="2.4.1.16"/>
    </reaction>
</comment>
<feature type="region of interest" description="Disordered" evidence="13">
    <location>
        <begin position="1541"/>
        <end position="1562"/>
    </location>
</feature>
<evidence type="ECO:0000256" key="4">
    <source>
        <dbReference type="ARBA" id="ARBA00022676"/>
    </source>
</evidence>
<evidence type="ECO:0000256" key="10">
    <source>
        <dbReference type="ARBA" id="ARBA00023180"/>
    </source>
</evidence>
<evidence type="ECO:0000256" key="14">
    <source>
        <dbReference type="SAM" id="Phobius"/>
    </source>
</evidence>
<keyword evidence="5" id="KW-0808">Transferase</keyword>